<gene>
    <name evidence="1" type="ORF">DIAAKJNI_00437</name>
</gene>
<dbReference type="InterPro" id="IPR058966">
    <property type="entry name" value="MJECL33-like"/>
</dbReference>
<proteinExistence type="predicted"/>
<accession>A0A811TBL3</accession>
<protein>
    <submittedName>
        <fullName evidence="1">Uncharacterized protein</fullName>
    </submittedName>
</protein>
<dbReference type="Pfam" id="PF25924">
    <property type="entry name" value="MJECL33"/>
    <property type="match status" value="1"/>
</dbReference>
<comment type="caution">
    <text evidence="1">The sequence shown here is derived from an EMBL/GenBank/DDBJ whole genome shotgun (WGS) entry which is preliminary data.</text>
</comment>
<evidence type="ECO:0000313" key="2">
    <source>
        <dbReference type="Proteomes" id="UP000639006"/>
    </source>
</evidence>
<reference evidence="1" key="1">
    <citation type="submission" date="2020-10" db="EMBL/GenBank/DDBJ databases">
        <authorList>
            <person name="Hahn C.J."/>
            <person name="Laso-Perez R."/>
            <person name="Vulcano F."/>
            <person name="Vaziourakis K.-M."/>
            <person name="Stokke R."/>
            <person name="Steen I.H."/>
            <person name="Teske A."/>
            <person name="Boetius A."/>
            <person name="Liebeke M."/>
            <person name="Amann R."/>
            <person name="Knittel K."/>
        </authorList>
    </citation>
    <scope>NUCLEOTIDE SEQUENCE</scope>
    <source>
        <strain evidence="1">Gfbio:e3339647-f889-4370-9287-4fb5cb688e4c:AG392M11_GoMArc1</strain>
    </source>
</reference>
<name>A0A811TBL3_9EURY</name>
<evidence type="ECO:0000313" key="1">
    <source>
        <dbReference type="EMBL" id="CAD6493052.1"/>
    </source>
</evidence>
<dbReference type="AlphaFoldDB" id="A0A811TBL3"/>
<dbReference type="Proteomes" id="UP000639006">
    <property type="component" value="Unassembled WGS sequence"/>
</dbReference>
<sequence>MREITTLADLKGRLQAGFEKNEESLEAFGKTYSTQLKAYLIESNQSIVGAGCPIGKWRGLDSTGWYGNQDKKLPNTLFLDGTRERVWIIYSILDAAESDLAIKNWVENRKGLDRCWLSRKQLLHWDGMEHWSQSGLGLRFSDGLYPEDEAGKFSLKAWYGANRYIEGLDEVIEKAKERFAIYSARWQKRRNDSVTISAEWYSNGKATINRAVDVDEVLLSISEMANRYDDALSDATELRDTTMGAFEIDFTQKIDLDAFSNTVAKGTGDMKLWLVETETETDFRRFRGVDLHTWDRVLLDVGPDFAYLTIPGKGCVNAAPRIATIQGEDNAGKTSIFHDGVEIFA</sequence>
<organism evidence="1 2">
    <name type="scientific">Candidatus Argoarchaeum ethanivorans</name>
    <dbReference type="NCBI Taxonomy" id="2608793"/>
    <lineage>
        <taxon>Archaea</taxon>
        <taxon>Methanobacteriati</taxon>
        <taxon>Methanobacteriota</taxon>
        <taxon>Stenosarchaea group</taxon>
        <taxon>Methanomicrobia</taxon>
        <taxon>Methanosarcinales</taxon>
        <taxon>Methanosarcinales incertae sedis</taxon>
        <taxon>GOM Arc I cluster</taxon>
        <taxon>Candidatus Argoarchaeum</taxon>
    </lineage>
</organism>
<dbReference type="EMBL" id="CAJHIQ010000023">
    <property type="protein sequence ID" value="CAD6493052.1"/>
    <property type="molecule type" value="Genomic_DNA"/>
</dbReference>